<proteinExistence type="predicted"/>
<feature type="compositionally biased region" description="Polar residues" evidence="2">
    <location>
        <begin position="32"/>
        <end position="47"/>
    </location>
</feature>
<dbReference type="RefSeq" id="XP_060362957.1">
    <property type="nucleotide sequence ID" value="XM_060514414.1"/>
</dbReference>
<accession>A0AAD8UHF1</accession>
<reference evidence="3" key="1">
    <citation type="submission" date="2021-12" db="EMBL/GenBank/DDBJ databases">
        <title>Comparative genomics, transcriptomics and evolutionary studies reveal genomic signatures of adaptation to plant cell wall in hemibiotrophic fungi.</title>
        <authorList>
            <consortium name="DOE Joint Genome Institute"/>
            <person name="Baroncelli R."/>
            <person name="Diaz J.F."/>
            <person name="Benocci T."/>
            <person name="Peng M."/>
            <person name="Battaglia E."/>
            <person name="Haridas S."/>
            <person name="Andreopoulos W."/>
            <person name="Labutti K."/>
            <person name="Pangilinan J."/>
            <person name="Floch G.L."/>
            <person name="Makela M.R."/>
            <person name="Henrissat B."/>
            <person name="Grigoriev I.V."/>
            <person name="Crouch J.A."/>
            <person name="De Vries R.P."/>
            <person name="Sukno S.A."/>
            <person name="Thon M.R."/>
        </authorList>
    </citation>
    <scope>NUCLEOTIDE SEQUENCE</scope>
    <source>
        <strain evidence="3">CBS 112980</strain>
    </source>
</reference>
<evidence type="ECO:0000256" key="2">
    <source>
        <dbReference type="SAM" id="MobiDB-lite"/>
    </source>
</evidence>
<evidence type="ECO:0000256" key="1">
    <source>
        <dbReference type="SAM" id="Coils"/>
    </source>
</evidence>
<keyword evidence="1" id="KW-0175">Coiled coil</keyword>
<feature type="coiled-coil region" evidence="1">
    <location>
        <begin position="88"/>
        <end position="115"/>
    </location>
</feature>
<comment type="caution">
    <text evidence="3">The sequence shown here is derived from an EMBL/GenBank/DDBJ whole genome shotgun (WGS) entry which is preliminary data.</text>
</comment>
<name>A0AAD8UHF1_GLOAC</name>
<dbReference type="GeneID" id="85398312"/>
<dbReference type="AlphaFoldDB" id="A0AAD8UHF1"/>
<feature type="compositionally biased region" description="Basic and acidic residues" evidence="2">
    <location>
        <begin position="9"/>
        <end position="18"/>
    </location>
</feature>
<evidence type="ECO:0000313" key="3">
    <source>
        <dbReference type="EMBL" id="KAK1722902.1"/>
    </source>
</evidence>
<keyword evidence="4" id="KW-1185">Reference proteome</keyword>
<feature type="region of interest" description="Disordered" evidence="2">
    <location>
        <begin position="1"/>
        <end position="56"/>
    </location>
</feature>
<sequence length="147" mass="16088">MSTPSRSLPGRDEPERSSSSDGSAAAPHSAPLSGSSHPGTSRASSEASSDETQHEAIRSILFTDHEQFEALSSEMQQKVLEAFDWLLLSQETQDSLETKRRAKQAEANARQAEADWLANAIRLMKDGDDDAIEFLQSVLLGDDDQRD</sequence>
<organism evidence="3 4">
    <name type="scientific">Glomerella acutata</name>
    <name type="common">Colletotrichum acutatum</name>
    <dbReference type="NCBI Taxonomy" id="27357"/>
    <lineage>
        <taxon>Eukaryota</taxon>
        <taxon>Fungi</taxon>
        <taxon>Dikarya</taxon>
        <taxon>Ascomycota</taxon>
        <taxon>Pezizomycotina</taxon>
        <taxon>Sordariomycetes</taxon>
        <taxon>Hypocreomycetidae</taxon>
        <taxon>Glomerellales</taxon>
        <taxon>Glomerellaceae</taxon>
        <taxon>Colletotrichum</taxon>
        <taxon>Colletotrichum acutatum species complex</taxon>
    </lineage>
</organism>
<dbReference type="Proteomes" id="UP001244207">
    <property type="component" value="Unassembled WGS sequence"/>
</dbReference>
<gene>
    <name evidence="3" type="ORF">BDZ83DRAFT_753927</name>
</gene>
<protein>
    <submittedName>
        <fullName evidence="3">Uncharacterized protein</fullName>
    </submittedName>
</protein>
<evidence type="ECO:0000313" key="4">
    <source>
        <dbReference type="Proteomes" id="UP001244207"/>
    </source>
</evidence>
<dbReference type="EMBL" id="JAHMHS010000072">
    <property type="protein sequence ID" value="KAK1722902.1"/>
    <property type="molecule type" value="Genomic_DNA"/>
</dbReference>